<dbReference type="GeneID" id="19902719"/>
<dbReference type="GO" id="GO:0016491">
    <property type="term" value="F:oxidoreductase activity"/>
    <property type="evidence" value="ECO:0007669"/>
    <property type="project" value="UniProtKB-KW"/>
</dbReference>
<protein>
    <recommendedName>
        <fullName evidence="5">NAD(P)-binding protein</fullName>
    </recommendedName>
</protein>
<dbReference type="Gene3D" id="3.40.50.720">
    <property type="entry name" value="NAD(P)-binding Rossmann-like Domain"/>
    <property type="match status" value="1"/>
</dbReference>
<evidence type="ECO:0000256" key="2">
    <source>
        <dbReference type="ARBA" id="ARBA00023002"/>
    </source>
</evidence>
<name>R7YW66_CONA1</name>
<dbReference type="InterPro" id="IPR002347">
    <property type="entry name" value="SDR_fam"/>
</dbReference>
<dbReference type="STRING" id="1168221.R7YW66"/>
<comment type="similarity">
    <text evidence="1">Belongs to the short-chain dehydrogenases/reductases (SDR) family.</text>
</comment>
<evidence type="ECO:0000313" key="3">
    <source>
        <dbReference type="EMBL" id="EON66165.1"/>
    </source>
</evidence>
<evidence type="ECO:0008006" key="5">
    <source>
        <dbReference type="Google" id="ProtNLM"/>
    </source>
</evidence>
<dbReference type="Pfam" id="PF00106">
    <property type="entry name" value="adh_short"/>
    <property type="match status" value="1"/>
</dbReference>
<reference evidence="4" key="1">
    <citation type="submission" date="2012-06" db="EMBL/GenBank/DDBJ databases">
        <title>The genome sequence of Coniosporium apollinis CBS 100218.</title>
        <authorList>
            <consortium name="The Broad Institute Genome Sequencing Platform"/>
            <person name="Cuomo C."/>
            <person name="Gorbushina A."/>
            <person name="Noack S."/>
            <person name="Walker B."/>
            <person name="Young S.K."/>
            <person name="Zeng Q."/>
            <person name="Gargeya S."/>
            <person name="Fitzgerald M."/>
            <person name="Haas B."/>
            <person name="Abouelleil A."/>
            <person name="Alvarado L."/>
            <person name="Arachchi H.M."/>
            <person name="Berlin A.M."/>
            <person name="Chapman S.B."/>
            <person name="Goldberg J."/>
            <person name="Griggs A."/>
            <person name="Gujja S."/>
            <person name="Hansen M."/>
            <person name="Howarth C."/>
            <person name="Imamovic A."/>
            <person name="Larimer J."/>
            <person name="McCowan C."/>
            <person name="Montmayeur A."/>
            <person name="Murphy C."/>
            <person name="Neiman D."/>
            <person name="Pearson M."/>
            <person name="Priest M."/>
            <person name="Roberts A."/>
            <person name="Saif S."/>
            <person name="Shea T."/>
            <person name="Sisk P."/>
            <person name="Sykes S."/>
            <person name="Wortman J."/>
            <person name="Nusbaum C."/>
            <person name="Birren B."/>
        </authorList>
    </citation>
    <scope>NUCLEOTIDE SEQUENCE [LARGE SCALE GENOMIC DNA]</scope>
    <source>
        <strain evidence="4">CBS 100218</strain>
    </source>
</reference>
<dbReference type="OMA" id="NCVGHQV"/>
<dbReference type="InterPro" id="IPR036291">
    <property type="entry name" value="NAD(P)-bd_dom_sf"/>
</dbReference>
<organism evidence="3 4">
    <name type="scientific">Coniosporium apollinis (strain CBS 100218)</name>
    <name type="common">Rock-inhabiting black yeast</name>
    <dbReference type="NCBI Taxonomy" id="1168221"/>
    <lineage>
        <taxon>Eukaryota</taxon>
        <taxon>Fungi</taxon>
        <taxon>Dikarya</taxon>
        <taxon>Ascomycota</taxon>
        <taxon>Pezizomycotina</taxon>
        <taxon>Dothideomycetes</taxon>
        <taxon>Dothideomycetes incertae sedis</taxon>
        <taxon>Coniosporium</taxon>
    </lineage>
</organism>
<sequence>MSGFLTYRGFDLADTPDLSGKVCVITGGQAGIGREVVAQLLLHGISKVYILARTEGRYEEAKKEWLQKHGLRTADVEERTEFVECDLGDLWNVKKAADELLGKLERLDILINNAALPISTPSRPLSSPTLDPTFATNHLGHFVLTNLLLPLLRATPRTHNTSSSRIVTSSSSLHLLCRGLDFNLLTAPPADPSRSRFPGAGALEGVLRYARSKLANILFTRELARRLEATADAVTDPSSVHGNERISLGPVYANAFFPGNVATEAMDAWSSLLGPVVGGLVKRGFGLIGQSVEEAAATAVFLAAAPGVEKRGRGGAYYVPVAREESTSTVAEDGRLAGELWAWSDGAVERILGKEWKGQGSGEEVSG</sequence>
<dbReference type="OrthoDB" id="191139at2759"/>
<evidence type="ECO:0000313" key="4">
    <source>
        <dbReference type="Proteomes" id="UP000016924"/>
    </source>
</evidence>
<dbReference type="HOGENOM" id="CLU_010194_44_6_1"/>
<dbReference type="PANTHER" id="PTHR24320:SF154">
    <property type="entry name" value="OXIDOREDUCTASE, SHORT-CHAIN DEHYDROGENASE_REDUCTASE FAMILY (AFU_ORTHOLOGUE AFUA_2G04560)"/>
    <property type="match status" value="1"/>
</dbReference>
<evidence type="ECO:0000256" key="1">
    <source>
        <dbReference type="ARBA" id="ARBA00006484"/>
    </source>
</evidence>
<dbReference type="AlphaFoldDB" id="R7YW66"/>
<dbReference type="RefSeq" id="XP_007781482.1">
    <property type="nucleotide sequence ID" value="XM_007783292.1"/>
</dbReference>
<dbReference type="PRINTS" id="PR00081">
    <property type="entry name" value="GDHRDH"/>
</dbReference>
<dbReference type="EMBL" id="JH767578">
    <property type="protein sequence ID" value="EON66165.1"/>
    <property type="molecule type" value="Genomic_DNA"/>
</dbReference>
<keyword evidence="4" id="KW-1185">Reference proteome</keyword>
<dbReference type="SUPFAM" id="SSF51735">
    <property type="entry name" value="NAD(P)-binding Rossmann-fold domains"/>
    <property type="match status" value="1"/>
</dbReference>
<dbReference type="PANTHER" id="PTHR24320">
    <property type="entry name" value="RETINOL DEHYDROGENASE"/>
    <property type="match status" value="1"/>
</dbReference>
<proteinExistence type="inferred from homology"/>
<dbReference type="Proteomes" id="UP000016924">
    <property type="component" value="Unassembled WGS sequence"/>
</dbReference>
<dbReference type="eggNOG" id="KOG1208">
    <property type="taxonomic scope" value="Eukaryota"/>
</dbReference>
<gene>
    <name evidence="3" type="ORF">W97_05408</name>
</gene>
<accession>R7YW66</accession>
<keyword evidence="2" id="KW-0560">Oxidoreductase</keyword>